<evidence type="ECO:0000313" key="5">
    <source>
        <dbReference type="Proteomes" id="UP000009168"/>
    </source>
</evidence>
<evidence type="ECO:0000259" key="3">
    <source>
        <dbReference type="PROSITE" id="PS51186"/>
    </source>
</evidence>
<feature type="transmembrane region" description="Helical" evidence="2">
    <location>
        <begin position="45"/>
        <end position="67"/>
    </location>
</feature>
<keyword evidence="2" id="KW-0812">Transmembrane</keyword>
<keyword evidence="2" id="KW-0472">Membrane</keyword>
<dbReference type="CDD" id="cd04301">
    <property type="entry name" value="NAT_SF"/>
    <property type="match status" value="1"/>
</dbReference>
<dbReference type="Pfam" id="PF00583">
    <property type="entry name" value="Acetyltransf_1"/>
    <property type="match status" value="1"/>
</dbReference>
<dbReference type="InterPro" id="IPR016181">
    <property type="entry name" value="Acyl_CoA_acyltransferase"/>
</dbReference>
<dbReference type="KEGG" id="tet:TTHERM_00624180"/>
<dbReference type="RefSeq" id="XP_001022544.2">
    <property type="nucleotide sequence ID" value="XM_001022544.2"/>
</dbReference>
<proteinExistence type="predicted"/>
<organism evidence="4 5">
    <name type="scientific">Tetrahymena thermophila (strain SB210)</name>
    <dbReference type="NCBI Taxonomy" id="312017"/>
    <lineage>
        <taxon>Eukaryota</taxon>
        <taxon>Sar</taxon>
        <taxon>Alveolata</taxon>
        <taxon>Ciliophora</taxon>
        <taxon>Intramacronucleata</taxon>
        <taxon>Oligohymenophorea</taxon>
        <taxon>Hymenostomatida</taxon>
        <taxon>Tetrahymenina</taxon>
        <taxon>Tetrahymenidae</taxon>
        <taxon>Tetrahymena</taxon>
    </lineage>
</organism>
<feature type="transmembrane region" description="Helical" evidence="2">
    <location>
        <begin position="73"/>
        <end position="101"/>
    </location>
</feature>
<dbReference type="EMBL" id="GG662540">
    <property type="protein sequence ID" value="EAS02299.2"/>
    <property type="molecule type" value="Genomic_DNA"/>
</dbReference>
<evidence type="ECO:0000313" key="4">
    <source>
        <dbReference type="EMBL" id="EAS02299.2"/>
    </source>
</evidence>
<evidence type="ECO:0000256" key="1">
    <source>
        <dbReference type="ARBA" id="ARBA00022679"/>
    </source>
</evidence>
<dbReference type="InterPro" id="IPR000182">
    <property type="entry name" value="GNAT_dom"/>
</dbReference>
<dbReference type="InParanoid" id="Q240W5"/>
<reference evidence="5" key="1">
    <citation type="journal article" date="2006" name="PLoS Biol.">
        <title>Macronuclear genome sequence of the ciliate Tetrahymena thermophila, a model eukaryote.</title>
        <authorList>
            <person name="Eisen J.A."/>
            <person name="Coyne R.S."/>
            <person name="Wu M."/>
            <person name="Wu D."/>
            <person name="Thiagarajan M."/>
            <person name="Wortman J.R."/>
            <person name="Badger J.H."/>
            <person name="Ren Q."/>
            <person name="Amedeo P."/>
            <person name="Jones K.M."/>
            <person name="Tallon L.J."/>
            <person name="Delcher A.L."/>
            <person name="Salzberg S.L."/>
            <person name="Silva J.C."/>
            <person name="Haas B.J."/>
            <person name="Majoros W.H."/>
            <person name="Farzad M."/>
            <person name="Carlton J.M."/>
            <person name="Smith R.K. Jr."/>
            <person name="Garg J."/>
            <person name="Pearlman R.E."/>
            <person name="Karrer K.M."/>
            <person name="Sun L."/>
            <person name="Manning G."/>
            <person name="Elde N.C."/>
            <person name="Turkewitz A.P."/>
            <person name="Asai D.J."/>
            <person name="Wilkes D.E."/>
            <person name="Wang Y."/>
            <person name="Cai H."/>
            <person name="Collins K."/>
            <person name="Stewart B.A."/>
            <person name="Lee S.R."/>
            <person name="Wilamowska K."/>
            <person name="Weinberg Z."/>
            <person name="Ruzzo W.L."/>
            <person name="Wloga D."/>
            <person name="Gaertig J."/>
            <person name="Frankel J."/>
            <person name="Tsao C.-C."/>
            <person name="Gorovsky M.A."/>
            <person name="Keeling P.J."/>
            <person name="Waller R.F."/>
            <person name="Patron N.J."/>
            <person name="Cherry J.M."/>
            <person name="Stover N.A."/>
            <person name="Krieger C.J."/>
            <person name="del Toro C."/>
            <person name="Ryder H.F."/>
            <person name="Williamson S.C."/>
            <person name="Barbeau R.A."/>
            <person name="Hamilton E.P."/>
            <person name="Orias E."/>
        </authorList>
    </citation>
    <scope>NUCLEOTIDE SEQUENCE [LARGE SCALE GENOMIC DNA]</scope>
    <source>
        <strain evidence="5">SB210</strain>
    </source>
</reference>
<feature type="domain" description="N-acetyltransferase" evidence="3">
    <location>
        <begin position="88"/>
        <end position="251"/>
    </location>
</feature>
<accession>Q240W5</accession>
<dbReference type="InterPro" id="IPR050769">
    <property type="entry name" value="NAT_camello-type"/>
</dbReference>
<dbReference type="HOGENOM" id="CLU_1437122_0_0_1"/>
<dbReference type="PANTHER" id="PTHR13947">
    <property type="entry name" value="GNAT FAMILY N-ACETYLTRANSFERASE"/>
    <property type="match status" value="1"/>
</dbReference>
<dbReference type="PROSITE" id="PS51186">
    <property type="entry name" value="GNAT"/>
    <property type="match status" value="1"/>
</dbReference>
<gene>
    <name evidence="4" type="ORF">TTHERM_00624180</name>
</gene>
<name>Q240W5_TETTS</name>
<dbReference type="GeneID" id="7828523"/>
<dbReference type="Gene3D" id="3.40.630.30">
    <property type="match status" value="1"/>
</dbReference>
<evidence type="ECO:0000256" key="2">
    <source>
        <dbReference type="SAM" id="Phobius"/>
    </source>
</evidence>
<dbReference type="PANTHER" id="PTHR13947:SF37">
    <property type="entry name" value="LD18367P"/>
    <property type="match status" value="1"/>
</dbReference>
<sequence length="259" mass="30423">MKFKIIEYNKKYDFQLKKLYLNNITRTATPDGQIYQSQLFEKYGYLKMFICYFIFGLLLYILLQLLINQIMAVIFTVLILLVFFQQGYVIVLVKILIYYYCFNVFIHDFRNIDQYYGSKNNKLWLAIDEEQDDVLGVAALDESTSLLDDLNLWDTVLSDENQKQKHKTQVCELKRMSVSPKAAGKGIGKALTERFIQYAESKGFEYAFLTTYKFNKAATKLYEKLGFQIKQIIPFDSIHNILNLEVSFMVKQFNSTKSK</sequence>
<dbReference type="STRING" id="312017.Q240W5"/>
<dbReference type="OrthoDB" id="41532at2759"/>
<keyword evidence="2" id="KW-1133">Transmembrane helix</keyword>
<keyword evidence="5" id="KW-1185">Reference proteome</keyword>
<dbReference type="SUPFAM" id="SSF55729">
    <property type="entry name" value="Acyl-CoA N-acyltransferases (Nat)"/>
    <property type="match status" value="1"/>
</dbReference>
<dbReference type="AlphaFoldDB" id="Q240W5"/>
<dbReference type="GO" id="GO:0008080">
    <property type="term" value="F:N-acetyltransferase activity"/>
    <property type="evidence" value="ECO:0007669"/>
    <property type="project" value="InterPro"/>
</dbReference>
<dbReference type="Proteomes" id="UP000009168">
    <property type="component" value="Unassembled WGS sequence"/>
</dbReference>
<keyword evidence="1" id="KW-0808">Transferase</keyword>
<protein>
    <submittedName>
        <fullName evidence="4">GNAT family acetyltransferase</fullName>
    </submittedName>
</protein>